<evidence type="ECO:0000256" key="13">
    <source>
        <dbReference type="SAM" id="Coils"/>
    </source>
</evidence>
<dbReference type="Gene3D" id="1.20.920.30">
    <property type="match status" value="1"/>
</dbReference>
<keyword evidence="14" id="KW-0472">Membrane</keyword>
<dbReference type="InterPro" id="IPR041228">
    <property type="entry name" value="Dynein_C"/>
</dbReference>
<keyword evidence="12" id="KW-0966">Cell projection</keyword>
<dbReference type="Gene3D" id="1.10.472.130">
    <property type="match status" value="1"/>
</dbReference>
<dbReference type="InterPro" id="IPR004273">
    <property type="entry name" value="Dynein_heavy_D6_P-loop"/>
</dbReference>
<accession>A0ABQ7JGM6</accession>
<keyword evidence="17" id="KW-1185">Reference proteome</keyword>
<evidence type="ECO:0000256" key="11">
    <source>
        <dbReference type="ARBA" id="ARBA00023212"/>
    </source>
</evidence>
<feature type="domain" description="AAA+ ATPase" evidence="15">
    <location>
        <begin position="1589"/>
        <end position="1734"/>
    </location>
</feature>
<keyword evidence="10" id="KW-0505">Motor protein</keyword>
<keyword evidence="11" id="KW-0206">Cytoskeleton</keyword>
<evidence type="ECO:0000256" key="7">
    <source>
        <dbReference type="ARBA" id="ARBA00023017"/>
    </source>
</evidence>
<feature type="coiled-coil region" evidence="13">
    <location>
        <begin position="2390"/>
        <end position="2445"/>
    </location>
</feature>
<evidence type="ECO:0000256" key="1">
    <source>
        <dbReference type="ARBA" id="ARBA00004430"/>
    </source>
</evidence>
<organism evidence="16 17">
    <name type="scientific">Cardiosporidium cionae</name>
    <dbReference type="NCBI Taxonomy" id="476202"/>
    <lineage>
        <taxon>Eukaryota</taxon>
        <taxon>Sar</taxon>
        <taxon>Alveolata</taxon>
        <taxon>Apicomplexa</taxon>
        <taxon>Aconoidasida</taxon>
        <taxon>Nephromycida</taxon>
        <taxon>Cardiosporidium</taxon>
    </lineage>
</organism>
<keyword evidence="6" id="KW-0067">ATP-binding</keyword>
<evidence type="ECO:0000256" key="6">
    <source>
        <dbReference type="ARBA" id="ARBA00022840"/>
    </source>
</evidence>
<dbReference type="Gene3D" id="1.20.920.20">
    <property type="match status" value="1"/>
</dbReference>
<dbReference type="Gene3D" id="1.10.8.710">
    <property type="match status" value="1"/>
</dbReference>
<evidence type="ECO:0000256" key="3">
    <source>
        <dbReference type="ARBA" id="ARBA00022490"/>
    </source>
</evidence>
<evidence type="ECO:0000256" key="4">
    <source>
        <dbReference type="ARBA" id="ARBA00022701"/>
    </source>
</evidence>
<dbReference type="Pfam" id="PF18198">
    <property type="entry name" value="AAA_lid_11"/>
    <property type="match status" value="1"/>
</dbReference>
<dbReference type="InterPro" id="IPR042222">
    <property type="entry name" value="Dynein_2_N"/>
</dbReference>
<keyword evidence="4" id="KW-0493">Microtubule</keyword>
<dbReference type="Gene3D" id="1.10.8.1220">
    <property type="match status" value="1"/>
</dbReference>
<dbReference type="Gene3D" id="3.40.50.300">
    <property type="entry name" value="P-loop containing nucleotide triphosphate hydrolases"/>
    <property type="match status" value="6"/>
</dbReference>
<dbReference type="Pfam" id="PF12781">
    <property type="entry name" value="AAA_9"/>
    <property type="match status" value="1"/>
</dbReference>
<evidence type="ECO:0000313" key="17">
    <source>
        <dbReference type="Proteomes" id="UP000823046"/>
    </source>
</evidence>
<keyword evidence="9" id="KW-0969">Cilium</keyword>
<dbReference type="Pfam" id="PF12774">
    <property type="entry name" value="AAA_6"/>
    <property type="match status" value="1"/>
</dbReference>
<dbReference type="EMBL" id="JADAQX010000001">
    <property type="protein sequence ID" value="KAF8823129.1"/>
    <property type="molecule type" value="Genomic_DNA"/>
</dbReference>
<protein>
    <submittedName>
        <fullName evidence="16">Dynein heavy chain family protein</fullName>
    </submittedName>
</protein>
<dbReference type="Gene3D" id="1.10.287.2620">
    <property type="match status" value="1"/>
</dbReference>
<dbReference type="InterPro" id="IPR027417">
    <property type="entry name" value="P-loop_NTPase"/>
</dbReference>
<dbReference type="InterPro" id="IPR041589">
    <property type="entry name" value="DNAH3_AAA_lid_1"/>
</dbReference>
<keyword evidence="14" id="KW-1133">Transmembrane helix</keyword>
<dbReference type="Gene3D" id="6.10.140.1060">
    <property type="match status" value="1"/>
</dbReference>
<reference evidence="16 17" key="1">
    <citation type="journal article" date="2020" name="bioRxiv">
        <title>Metabolic contributions of an alphaproteobacterial endosymbiont in the apicomplexan Cardiosporidium cionae.</title>
        <authorList>
            <person name="Hunter E.S."/>
            <person name="Paight C.J."/>
            <person name="Lane C.E."/>
        </authorList>
    </citation>
    <scope>NUCLEOTIDE SEQUENCE [LARGE SCALE GENOMIC DNA]</scope>
    <source>
        <strain evidence="16">ESH_2018</strain>
    </source>
</reference>
<keyword evidence="8 13" id="KW-0175">Coiled coil</keyword>
<dbReference type="SUPFAM" id="SSF52540">
    <property type="entry name" value="P-loop containing nucleoside triphosphate hydrolases"/>
    <property type="match status" value="3"/>
</dbReference>
<dbReference type="InterPro" id="IPR041658">
    <property type="entry name" value="AAA_lid_11"/>
</dbReference>
<keyword evidence="7" id="KW-0243">Dynein</keyword>
<feature type="transmembrane region" description="Helical" evidence="14">
    <location>
        <begin position="3450"/>
        <end position="3467"/>
    </location>
</feature>
<dbReference type="InterPro" id="IPR026983">
    <property type="entry name" value="DHC"/>
</dbReference>
<dbReference type="Pfam" id="PF18199">
    <property type="entry name" value="Dynein_C"/>
    <property type="match status" value="1"/>
</dbReference>
<keyword evidence="14" id="KW-0812">Transmembrane</keyword>
<dbReference type="PANTHER" id="PTHR45703:SF36">
    <property type="entry name" value="DYNEIN HEAVY CHAIN, CYTOPLASMIC"/>
    <property type="match status" value="1"/>
</dbReference>
<dbReference type="Pfam" id="PF12780">
    <property type="entry name" value="AAA_8"/>
    <property type="match status" value="1"/>
</dbReference>
<proteinExistence type="inferred from homology"/>
<dbReference type="InterPro" id="IPR041466">
    <property type="entry name" value="Dynein_AAA5_ext"/>
</dbReference>
<dbReference type="InterPro" id="IPR043157">
    <property type="entry name" value="Dynein_AAA1S"/>
</dbReference>
<dbReference type="PANTHER" id="PTHR45703">
    <property type="entry name" value="DYNEIN HEAVY CHAIN"/>
    <property type="match status" value="1"/>
</dbReference>
<dbReference type="Gene3D" id="1.20.140.100">
    <property type="entry name" value="Dynein heavy chain, N-terminal domain 2"/>
    <property type="match status" value="1"/>
</dbReference>
<dbReference type="Pfam" id="PF12777">
    <property type="entry name" value="MT"/>
    <property type="match status" value="1"/>
</dbReference>
<dbReference type="Pfam" id="PF03028">
    <property type="entry name" value="Dynein_heavy"/>
    <property type="match status" value="1"/>
</dbReference>
<dbReference type="InterPro" id="IPR013602">
    <property type="entry name" value="Dynein_heavy_linker"/>
</dbReference>
<evidence type="ECO:0000256" key="14">
    <source>
        <dbReference type="SAM" id="Phobius"/>
    </source>
</evidence>
<keyword evidence="3" id="KW-0963">Cytoplasm</keyword>
<feature type="domain" description="AAA+ ATPase" evidence="15">
    <location>
        <begin position="980"/>
        <end position="1118"/>
    </location>
</feature>
<gene>
    <name evidence="16" type="ORF">IE077_003050</name>
</gene>
<dbReference type="Gene3D" id="1.20.58.1120">
    <property type="match status" value="1"/>
</dbReference>
<dbReference type="InterPro" id="IPR035699">
    <property type="entry name" value="AAA_6"/>
</dbReference>
<evidence type="ECO:0000256" key="12">
    <source>
        <dbReference type="ARBA" id="ARBA00023273"/>
    </source>
</evidence>
<dbReference type="InterPro" id="IPR024743">
    <property type="entry name" value="Dynein_HC_stalk"/>
</dbReference>
<dbReference type="Pfam" id="PF17857">
    <property type="entry name" value="AAA_lid_1"/>
    <property type="match status" value="1"/>
</dbReference>
<dbReference type="InterPro" id="IPR042219">
    <property type="entry name" value="AAA_lid_11_sf"/>
</dbReference>
<evidence type="ECO:0000256" key="10">
    <source>
        <dbReference type="ARBA" id="ARBA00023175"/>
    </source>
</evidence>
<dbReference type="InterPro" id="IPR035706">
    <property type="entry name" value="AAA_9"/>
</dbReference>
<sequence length="3607" mass="415390">MSYTVECEAFFAKLQRHQVKAFEGLEQDWRNYIASKISEHLPTNYKFSAGKMSYPNSFLHRLLRKVDLILNQQMKEVVDNSYASWDNFIHTFDTKEESQTRCLLTLKVVILQNKLTLFPDEQRLKNCFECHLDSLTRMIKSIFSIESELVPFMNIEKFPMLEITSTYFPLERSKDACFAIVMSCYNRAQDIINHFQQYEFLLKEPIVNFDGKDMTELEQKVGFFNKIAMEISTLPPIVRLPLFSIRCEDVIYELILRIGKWKNLLLTKTNQFILMQSKEIVCNWETLSQALLKRSKDAAEYETAAKHTEEFYSNYTAAEEQIKQLNMQLQFLEAFKLIALEDTIENVLLARRWQLKMPSIISGVRKRLQQEKIEFQKQLLEEEQGLKVALSKHEAEFKEVLHEMHSFSIAMKCYNRAISLHEALNKAREVSLWTSAIDFTILTSKWLSCPLKEIMADDVRKLMSDWERCANIFKNLNDSSTAAKFAEECLLALDNFKPQVRVIEALCADYIHQRHWAEVLMHVSSGNAHRFHLTLKELLEIGVLDNLELLERVALRAQKEFTLEQSLTSMQEEWKGIKFSMRLHSDEKTPILASIDDIQMLLDEQLIKTQTIRCSPYIKPNEGACIEWEAQLMQFLDLLEVWQQCQRSWIYLNPIFSATDIIRQLPVESKQFSQVDAIFRGEMATIAQVTLASEVMNDDRLHTNFVEANRIFDEIQRGLNKYLEMKRLDFARLFFLSNDELLDILSHEGNSDVIQPHLNKIFDGIHRVECDSSNTEINAIASFEGETVELVKPIKIKLHDNIGNAEKWLNQAFSCTKRENWIFDWPSQIILLLDQLIWAKDVTTAINNGQLQKCLEEQNQQLFDVVSLLRNRPSNKEWRVITTLITLGVHCRDVVRVLLKEKVQRCDEFEWLAQLRYSWVSQQQNENMEAFKQPDDFQITVTMMESVFNYCFEYLGPTERLVVTPLTERCHRTLMSAFAQQYGGALEGPAGSGKTESVKDLAKAVAVKCIVFNCSSELDYLSVAKIFKGLAFCGSWCCFDEFNRIDLEVLSVIAQQVKVIQEAIRCRATSFLFDGTQVKLNSTCTINITMNPGYAGRTELPDNLQALFRPCAMMVPDHTMIAETTLQSFGFQEARTLACKVVDFLKLAAEQLSPQQHYDFGMRTLKATLNTAGARKREGNTSESDSQIIVFAIRVANISKLTQKDIPLFDNIILDLFPNALQEEYTLGQISCFLEKSIKQLHLQSTPKFLNKCYQLHNMLIERHGVMLVGKEMSGKSTTLKVLSLADTLLDDGKRCKTEIHRLNPKSVTLGQLFGQFDESLYTWEDGILANMIRSASLQKDSKKHLSTASPATISRCGMVFFEMDQFGWDALFISWVEHLPEDMQNKAPLLRILIESLLLPSFQFVKRRKGLVFSDSENNMTLSFLRLFECILSKYFPIFWSCDSTQLQSDPINTTTLERIVEDQLNDYILYLFVFASVWTVGGAVDSAARSSFESFVRSELSIVANKFDSTTFSEQFWKCLDRNEVLPQKGTLFDYNIDFSVSGYWVPWNVNDGGFLPTAGHECSFDLFIPTVETIRTTFFIELLASSSLHILLAGENGTGKTRCIQRCLERNLPTELYPRLQIVFSSVTSASDTQERIEGSLRKRQRGMYGPEIGKKIIIFIDDLHAPTREESGTQAPIELLRQWMTTGGWYDTKTLEFKHLVDLQFICAMSIRKGNRNIVSARYLRYYNTFFLPPYSNESLFRLLNTPLSHFLQLFTPEVTSFGENIVWATISVLQNTMALLLPIPSKLHYEFNIRDATRIIKGISFCQPESLPSREALINCWAYESERVLCDRLISSEDRDIAKDVINKVVSTHLNDTSEAHNFSTPSFFVDFLDPTNHYYHEANDYNAVKERMEYYLLDYNKTFPKKQLNILFFRSAVEHVIRLWRILRQPRGHALLLGMAGSGRNSVVKLAIHMCGYEVFQIETSKNYAYTDWKDDLKQLLMLAGAEDKPVALYISQNQLISRHSYADISSLLNGSELPTLFTVEEKAMIYEISYTSSSKAFENDREAYAHFLSLCRKNIHIILCLSPNDDSYRRVLVEFPSICNCCTIDWYFDWTREATSAVAQNQLGEMEFIFSPSLLVCDACVDLHELMIELYEQYRSTEGRYAYVTATSFFELLHTFRSMLFEKRRDFADKRKRYIHGIHQLEEGAKQLETMKLELKILRESLQSQIITEEEICAQQRQEAEVSAASCQAQLNEVLPAFQSALASLKKLSKSDITELKSMSSPPSGVVKVMEALCKIFRVRPTKIERDIMDKQRKNDYWEPAKRVLLGNSRFLSSLFDFDKDNIQPDVLLQIEPYENDPDFDPEIIKKASVAATGLCKWVLAIIRYHRIFIKINPKRKALVVAQQELDKATKALTAKKDELSVTECLVSTLGEQLKTLTNEKELLRKQVADCSKKLIRAETLIAGLDEEKLRWKDFLSTIDVEEANVDGDCLVAAAFIVYLGPLSASFRLAGMEKFKETLRMKGILFDAAFSLEAAIGDPMQIQQWQMQCLPSDSISIENALIISKSRRWPLVIDPHKQCRTWLKAMESSRLKILRQSQHDFLRHLEAALQFGNPVLIENVQGTLDVIPKALLRKELSSVGKIEMINLGDRSVEYHPEFRLYITTNLSNPRFPIDLCVRLTLLNFLVTPECLEEQLQNLLVEKEEPEVEKRRQQLIQEGFLSKTEQFHLEQKLLESLSNVKGSLVDDEDLITFLSNTKSASLRMAERVIEQERSRAVLDRIRSNYQQVAKRAAHFFVVVSELYKLDPTYQFDLDWYKRIYVRSIEEAKKKGDKKQSLEQKLHLLIKYHQKSLFEAVCRSLFEKHKLLFAFLLTLQILHVENELDYTQLHLFLTNGISGIPISRPKPILKWLSNTSWNRLVELNALGGVFEKLIDTFESNTDKWREIFYCENPENTNWPSGLNKKLTYLEKCLVLLALRPDAVISCVKEMIQDISGGDFLQFPPYDLDECYRNATSLTPLIFVLSTGMDPLTSLLEFSKTKNMQKKMHVISLGQGQASKATHAINTGAEWGHWVVLQNCHLAGKCMSEIELLLDELSPEKIHAEFRLWLTTKPTAYFPVSILQKGIKITKEQSHGFRQNMLSCYLTLGDERSNFDHHPCKRIWKKLFFGLSLFHCTVQQRKRFGSLGWNVQYDFTDCDREMCVAQLSKFLEKDKEIPMKLLKYTTSEINYGGRITDRWDQRLLRHILDDFYNERFVLSERIRASIPFPVGFSSENATFAEHIDAIKALPILNESPEWLGMHSNARVAASISNVNLLIEDALAVKSYGNAIKKRAANEIALEKIEEITANLPAPFDTEMIFKRHPCDYDKSMNAVLVQEVYRYSTLLDMILGSVSDLQSSLHGLSLLTAANEEILSAILSNRVPFSWQRFSYISRKPLGSWLADLEHRVLFLKKWADEGVPIVFWLSGFFFIPSFLTAIKQSYARMNSIAIDAVRFEFEFLDFYEETLKHSPEIGCYIKGLYLEGARWSTKEKMLSEQKGKIIHSPMPIIWIKPTVKTSTGSTFSTFDCPVYASSQRKDSPSTGNSRNYLTNIQVPISPNISEQYWIKRGVAMLTQLDE</sequence>
<dbReference type="InterPro" id="IPR003593">
    <property type="entry name" value="AAA+_ATPase"/>
</dbReference>
<dbReference type="SMART" id="SM00382">
    <property type="entry name" value="AAA"/>
    <property type="match status" value="2"/>
</dbReference>
<comment type="similarity">
    <text evidence="2">Belongs to the dynein heavy chain family.</text>
</comment>
<name>A0ABQ7JGM6_9APIC</name>
<dbReference type="Pfam" id="PF17852">
    <property type="entry name" value="Dynein_AAA_lid"/>
    <property type="match status" value="1"/>
</dbReference>
<dbReference type="Gene3D" id="1.10.8.720">
    <property type="entry name" value="Region D6 of dynein motor"/>
    <property type="match status" value="1"/>
</dbReference>
<evidence type="ECO:0000256" key="2">
    <source>
        <dbReference type="ARBA" id="ARBA00008887"/>
    </source>
</evidence>
<dbReference type="Pfam" id="PF08393">
    <property type="entry name" value="DHC_N2"/>
    <property type="match status" value="1"/>
</dbReference>
<comment type="subcellular location">
    <subcellularLocation>
        <location evidence="1">Cytoplasm</location>
        <location evidence="1">Cytoskeleton</location>
        <location evidence="1">Cilium axoneme</location>
    </subcellularLocation>
</comment>
<dbReference type="Gene3D" id="3.10.490.20">
    <property type="match status" value="1"/>
</dbReference>
<evidence type="ECO:0000256" key="9">
    <source>
        <dbReference type="ARBA" id="ARBA00023069"/>
    </source>
</evidence>
<dbReference type="InterPro" id="IPR024317">
    <property type="entry name" value="Dynein_heavy_chain_D4_dom"/>
</dbReference>
<dbReference type="Proteomes" id="UP000823046">
    <property type="component" value="Unassembled WGS sequence"/>
</dbReference>
<evidence type="ECO:0000256" key="8">
    <source>
        <dbReference type="ARBA" id="ARBA00023054"/>
    </source>
</evidence>
<keyword evidence="5" id="KW-0547">Nucleotide-binding</keyword>
<evidence type="ECO:0000256" key="5">
    <source>
        <dbReference type="ARBA" id="ARBA00022741"/>
    </source>
</evidence>
<evidence type="ECO:0000259" key="15">
    <source>
        <dbReference type="SMART" id="SM00382"/>
    </source>
</evidence>
<dbReference type="InterPro" id="IPR043160">
    <property type="entry name" value="Dynein_C_barrel"/>
</dbReference>
<dbReference type="Pfam" id="PF12775">
    <property type="entry name" value="AAA_7"/>
    <property type="match status" value="1"/>
</dbReference>
<evidence type="ECO:0000313" key="16">
    <source>
        <dbReference type="EMBL" id="KAF8823129.1"/>
    </source>
</evidence>
<dbReference type="Gene3D" id="3.20.180.20">
    <property type="entry name" value="Dynein heavy chain, N-terminal domain 2"/>
    <property type="match status" value="1"/>
</dbReference>
<dbReference type="InterPro" id="IPR042228">
    <property type="entry name" value="Dynein_linker_3"/>
</dbReference>
<dbReference type="Gene3D" id="1.20.1270.280">
    <property type="match status" value="1"/>
</dbReference>
<comment type="caution">
    <text evidence="16">The sequence shown here is derived from an EMBL/GenBank/DDBJ whole genome shotgun (WGS) entry which is preliminary data.</text>
</comment>